<feature type="region of interest" description="Disordered" evidence="1">
    <location>
        <begin position="358"/>
        <end position="456"/>
    </location>
</feature>
<dbReference type="RefSeq" id="XP_033681005.1">
    <property type="nucleotide sequence ID" value="XM_033827018.1"/>
</dbReference>
<sequence length="482" mass="52911">MRPDTIVATTGQYQSLRDIEAVPGYHRIVLQSTGRTIHAIHPINTKYLRMLADPELLDLLYALVDRLQNEALPVDSTAIAMEPTLELADQYRRLRFLMNDSMDVDGGNASANGAHIAEEALPSSGGARSRQHARDPRQSLSYVLNTEQYQPVRPRRDVVGSSARNESAPPSNLVCDLAPRIFDSIADGEDASDSSDKSVSAADFDILYDSVHFQLADLERDLRRNSPGSHTFTEILNIVALGTISSARRANEESRRLATAARHAATDAQRLVDDARQVVMIARRPAAGAGLLRKNAAGPTNEGIAAASLSQTRERNTVHMPARFVDSRVRPTFEDDEEAESDAEDLAALFCDSSGTPVGRAPFPELSFPTSELRRLRPNDSDYPSARGPRLSDGFHSDRPGGHGLPSSRPLRAAFTRQTPAPNARDTPPQVRGRTQPIDMSERRRPSGTLGTFNALPVRGNNISSFAWHPTHPETSPYTRRY</sequence>
<keyword evidence="3" id="KW-1185">Reference proteome</keyword>
<dbReference type="EMBL" id="ML987199">
    <property type="protein sequence ID" value="KAF2246001.1"/>
    <property type="molecule type" value="Genomic_DNA"/>
</dbReference>
<evidence type="ECO:0000313" key="2">
    <source>
        <dbReference type="EMBL" id="KAF2246001.1"/>
    </source>
</evidence>
<dbReference type="GeneID" id="54580348"/>
<name>A0A6A6I6L7_9PLEO</name>
<feature type="region of interest" description="Disordered" evidence="1">
    <location>
        <begin position="121"/>
        <end position="146"/>
    </location>
</feature>
<protein>
    <submittedName>
        <fullName evidence="2">Uncharacterized protein</fullName>
    </submittedName>
</protein>
<organism evidence="2 3">
    <name type="scientific">Trematosphaeria pertusa</name>
    <dbReference type="NCBI Taxonomy" id="390896"/>
    <lineage>
        <taxon>Eukaryota</taxon>
        <taxon>Fungi</taxon>
        <taxon>Dikarya</taxon>
        <taxon>Ascomycota</taxon>
        <taxon>Pezizomycotina</taxon>
        <taxon>Dothideomycetes</taxon>
        <taxon>Pleosporomycetidae</taxon>
        <taxon>Pleosporales</taxon>
        <taxon>Massarineae</taxon>
        <taxon>Trematosphaeriaceae</taxon>
        <taxon>Trematosphaeria</taxon>
    </lineage>
</organism>
<reference evidence="2" key="1">
    <citation type="journal article" date="2020" name="Stud. Mycol.">
        <title>101 Dothideomycetes genomes: a test case for predicting lifestyles and emergence of pathogens.</title>
        <authorList>
            <person name="Haridas S."/>
            <person name="Albert R."/>
            <person name="Binder M."/>
            <person name="Bloem J."/>
            <person name="Labutti K."/>
            <person name="Salamov A."/>
            <person name="Andreopoulos B."/>
            <person name="Baker S."/>
            <person name="Barry K."/>
            <person name="Bills G."/>
            <person name="Bluhm B."/>
            <person name="Cannon C."/>
            <person name="Castanera R."/>
            <person name="Culley D."/>
            <person name="Daum C."/>
            <person name="Ezra D."/>
            <person name="Gonzalez J."/>
            <person name="Henrissat B."/>
            <person name="Kuo A."/>
            <person name="Liang C."/>
            <person name="Lipzen A."/>
            <person name="Lutzoni F."/>
            <person name="Magnuson J."/>
            <person name="Mondo S."/>
            <person name="Nolan M."/>
            <person name="Ohm R."/>
            <person name="Pangilinan J."/>
            <person name="Park H.-J."/>
            <person name="Ramirez L."/>
            <person name="Alfaro M."/>
            <person name="Sun H."/>
            <person name="Tritt A."/>
            <person name="Yoshinaga Y."/>
            <person name="Zwiers L.-H."/>
            <person name="Turgeon B."/>
            <person name="Goodwin S."/>
            <person name="Spatafora J."/>
            <person name="Crous P."/>
            <person name="Grigoriev I."/>
        </authorList>
    </citation>
    <scope>NUCLEOTIDE SEQUENCE</scope>
    <source>
        <strain evidence="2">CBS 122368</strain>
    </source>
</reference>
<evidence type="ECO:0000256" key="1">
    <source>
        <dbReference type="SAM" id="MobiDB-lite"/>
    </source>
</evidence>
<feature type="region of interest" description="Disordered" evidence="1">
    <location>
        <begin position="153"/>
        <end position="172"/>
    </location>
</feature>
<gene>
    <name evidence="2" type="ORF">BU26DRAFT_507661</name>
</gene>
<dbReference type="AlphaFoldDB" id="A0A6A6I6L7"/>
<dbReference type="Proteomes" id="UP000800094">
    <property type="component" value="Unassembled WGS sequence"/>
</dbReference>
<evidence type="ECO:0000313" key="3">
    <source>
        <dbReference type="Proteomes" id="UP000800094"/>
    </source>
</evidence>
<accession>A0A6A6I6L7</accession>
<proteinExistence type="predicted"/>